<reference evidence="1 2" key="1">
    <citation type="submission" date="2021-06" db="EMBL/GenBank/DDBJ databases">
        <title>Whole genome sequence of Paenibacillus sophorae DSM23020 for comparative genomics.</title>
        <authorList>
            <person name="Kim M.-J."/>
            <person name="Lee G."/>
            <person name="Shin J.-H."/>
        </authorList>
    </citation>
    <scope>NUCLEOTIDE SEQUENCE [LARGE SCALE GENOMIC DNA]</scope>
    <source>
        <strain evidence="1 2">DSM 23020</strain>
    </source>
</reference>
<gene>
    <name evidence="1" type="ORF">KP014_20415</name>
</gene>
<proteinExistence type="predicted"/>
<name>A0ABX8HJC6_9BACL</name>
<dbReference type="Proteomes" id="UP000683429">
    <property type="component" value="Chromosome"/>
</dbReference>
<protein>
    <submittedName>
        <fullName evidence="1">Uncharacterized protein</fullName>
    </submittedName>
</protein>
<evidence type="ECO:0000313" key="1">
    <source>
        <dbReference type="EMBL" id="QWU18459.1"/>
    </source>
</evidence>
<sequence>MRKKAHELATDPKYIIVHTEDRYLRGPTARVLSKKQLRKIVSKGCEYYKSGECKACFTDAQELEVGCLHAWKLTTGKGQKLY</sequence>
<keyword evidence="2" id="KW-1185">Reference proteome</keyword>
<dbReference type="EMBL" id="CP076607">
    <property type="protein sequence ID" value="QWU18459.1"/>
    <property type="molecule type" value="Genomic_DNA"/>
</dbReference>
<organism evidence="1 2">
    <name type="scientific">Paenibacillus sophorae</name>
    <dbReference type="NCBI Taxonomy" id="1333845"/>
    <lineage>
        <taxon>Bacteria</taxon>
        <taxon>Bacillati</taxon>
        <taxon>Bacillota</taxon>
        <taxon>Bacilli</taxon>
        <taxon>Bacillales</taxon>
        <taxon>Paenibacillaceae</taxon>
        <taxon>Paenibacillus</taxon>
    </lineage>
</organism>
<evidence type="ECO:0000313" key="2">
    <source>
        <dbReference type="Proteomes" id="UP000683429"/>
    </source>
</evidence>
<accession>A0ABX8HJC6</accession>